<dbReference type="EMBL" id="FMWL01000007">
    <property type="protein sequence ID" value="SCZ79451.1"/>
    <property type="molecule type" value="Genomic_DNA"/>
</dbReference>
<dbReference type="Proteomes" id="UP000199208">
    <property type="component" value="Unassembled WGS sequence"/>
</dbReference>
<dbReference type="RefSeq" id="WP_170829375.1">
    <property type="nucleotide sequence ID" value="NZ_FMWL01000007.1"/>
</dbReference>
<organism evidence="1 2">
    <name type="scientific">Acidaminobacter hydrogenoformans DSM 2784</name>
    <dbReference type="NCBI Taxonomy" id="1120920"/>
    <lineage>
        <taxon>Bacteria</taxon>
        <taxon>Bacillati</taxon>
        <taxon>Bacillota</taxon>
        <taxon>Clostridia</taxon>
        <taxon>Peptostreptococcales</taxon>
        <taxon>Acidaminobacteraceae</taxon>
        <taxon>Acidaminobacter</taxon>
    </lineage>
</organism>
<reference evidence="1 2" key="1">
    <citation type="submission" date="2016-10" db="EMBL/GenBank/DDBJ databases">
        <authorList>
            <person name="de Groot N.N."/>
        </authorList>
    </citation>
    <scope>NUCLEOTIDE SEQUENCE [LARGE SCALE GENOMIC DNA]</scope>
    <source>
        <strain evidence="1 2">DSM 2784</strain>
    </source>
</reference>
<keyword evidence="2" id="KW-1185">Reference proteome</keyword>
<dbReference type="AlphaFoldDB" id="A0A1G5S137"/>
<evidence type="ECO:0000313" key="1">
    <source>
        <dbReference type="EMBL" id="SCZ79451.1"/>
    </source>
</evidence>
<proteinExistence type="predicted"/>
<name>A0A1G5S137_9FIRM</name>
<accession>A0A1G5S137</accession>
<sequence>MSLPRGVDSDNDVISKILLVQISQISYAAINMQNAKKDTKNIGKMSEW</sequence>
<evidence type="ECO:0000313" key="2">
    <source>
        <dbReference type="Proteomes" id="UP000199208"/>
    </source>
</evidence>
<protein>
    <submittedName>
        <fullName evidence="1">Uncharacterized protein</fullName>
    </submittedName>
</protein>
<gene>
    <name evidence="1" type="ORF">SAMN03080599_01762</name>
</gene>